<dbReference type="InterPro" id="IPR035986">
    <property type="entry name" value="PKD_dom_sf"/>
</dbReference>
<dbReference type="Proteomes" id="UP000252004">
    <property type="component" value="Chromosome"/>
</dbReference>
<feature type="compositionally biased region" description="Polar residues" evidence="1">
    <location>
        <begin position="497"/>
        <end position="517"/>
    </location>
</feature>
<evidence type="ECO:0008006" key="5">
    <source>
        <dbReference type="Google" id="ProtNLM"/>
    </source>
</evidence>
<dbReference type="GO" id="GO:0005975">
    <property type="term" value="P:carbohydrate metabolic process"/>
    <property type="evidence" value="ECO:0007669"/>
    <property type="project" value="UniProtKB-ARBA"/>
</dbReference>
<feature type="chain" id="PRO_5016790329" description="PKD domain-containing protein" evidence="2">
    <location>
        <begin position="21"/>
        <end position="562"/>
    </location>
</feature>
<evidence type="ECO:0000313" key="3">
    <source>
        <dbReference type="EMBL" id="AXE26762.1"/>
    </source>
</evidence>
<accession>A0A344U791</accession>
<feature type="region of interest" description="Disordered" evidence="1">
    <location>
        <begin position="486"/>
        <end position="517"/>
    </location>
</feature>
<keyword evidence="2" id="KW-0732">Signal</keyword>
<evidence type="ECO:0000313" key="4">
    <source>
        <dbReference type="Proteomes" id="UP000252004"/>
    </source>
</evidence>
<organism evidence="3 4">
    <name type="scientific">Streptomyces globosus</name>
    <dbReference type="NCBI Taxonomy" id="68209"/>
    <lineage>
        <taxon>Bacteria</taxon>
        <taxon>Bacillati</taxon>
        <taxon>Actinomycetota</taxon>
        <taxon>Actinomycetes</taxon>
        <taxon>Kitasatosporales</taxon>
        <taxon>Streptomycetaceae</taxon>
        <taxon>Streptomyces</taxon>
    </lineage>
</organism>
<dbReference type="SUPFAM" id="SSF49299">
    <property type="entry name" value="PKD domain"/>
    <property type="match status" value="1"/>
</dbReference>
<sequence length="562" mass="57325">MISAAAAAAAVGLVPATVQAAEPTPPAAATGKAGAAEKAGAAGKADAARAELRKSPFFSPAERSVAAKGQSGGKASAQGGANAAAGDPYLSVEMGASHTTARGIMLTAYVMIISDLPTGALVNVDWGDGNKETEVVLSDAAYPFLHLNHTYAEVGAHKVTLTAEDIRSGLKTTNTLDVVVAGSEFTPHAPTRLLDTRDGTGAAGARPVPAYGTTRVKVAGTRGIPAGVSAVALNLTATNTRAAGHVSAYAAGTDRPATSNLNFAAGQTVPNLAVVPVSEDGHIELSNHSDGTTDLLADVTGYFTRSAAAGYTSLAPTRLVDTREGLGAARGPAAGQSTFAVQIAGAGGVPPKGVTAVALNVTVTDPREAGHLTLFPSGQQAPATSNLNFTAGQTVANSVIVPVGPDGRIEIRNGSWGGADVIVDVVGHYSADGKAAYLPVTPTRLHDSREWWQVKSFDFLHQRIPAGKSAPEAAVVNATVTNTTGSGHLSIAPDPNTRLQYDQGTATTPQPPQSSNLNWTKGATVSNLAQTGTGPDGIVDFWNRSWEPVDLVVDLFGIYDRR</sequence>
<dbReference type="InterPro" id="IPR013783">
    <property type="entry name" value="Ig-like_fold"/>
</dbReference>
<feature type="region of interest" description="Disordered" evidence="1">
    <location>
        <begin position="61"/>
        <end position="80"/>
    </location>
</feature>
<proteinExistence type="predicted"/>
<dbReference type="AlphaFoldDB" id="A0A344U791"/>
<dbReference type="EMBL" id="CP030862">
    <property type="protein sequence ID" value="AXE26762.1"/>
    <property type="molecule type" value="Genomic_DNA"/>
</dbReference>
<dbReference type="Gene3D" id="2.60.40.10">
    <property type="entry name" value="Immunoglobulins"/>
    <property type="match status" value="1"/>
</dbReference>
<gene>
    <name evidence="3" type="ORF">C0216_27975</name>
</gene>
<evidence type="ECO:0000256" key="1">
    <source>
        <dbReference type="SAM" id="MobiDB-lite"/>
    </source>
</evidence>
<evidence type="ECO:0000256" key="2">
    <source>
        <dbReference type="SAM" id="SignalP"/>
    </source>
</evidence>
<name>A0A344U791_9ACTN</name>
<reference evidence="3 4" key="1">
    <citation type="submission" date="2018-01" db="EMBL/GenBank/DDBJ databases">
        <title>Draft genome Sequence of streptomyces globosus LZH-48.</title>
        <authorList>
            <person name="Ran K."/>
            <person name="Li Z."/>
            <person name="Wei S."/>
            <person name="Dong R."/>
        </authorList>
    </citation>
    <scope>NUCLEOTIDE SEQUENCE [LARGE SCALE GENOMIC DNA]</scope>
    <source>
        <strain evidence="3 4">LZH-48</strain>
    </source>
</reference>
<protein>
    <recommendedName>
        <fullName evidence="5">PKD domain-containing protein</fullName>
    </recommendedName>
</protein>
<feature type="signal peptide" evidence="2">
    <location>
        <begin position="1"/>
        <end position="20"/>
    </location>
</feature>
<keyword evidence="4" id="KW-1185">Reference proteome</keyword>
<feature type="compositionally biased region" description="Low complexity" evidence="1">
    <location>
        <begin position="66"/>
        <end position="80"/>
    </location>
</feature>
<dbReference type="RefSeq" id="WP_114057935.1">
    <property type="nucleotide sequence ID" value="NZ_CP030862.1"/>
</dbReference>
<dbReference type="KEGG" id="sgz:C0216_27975"/>
<dbReference type="OrthoDB" id="3928417at2"/>